<gene>
    <name evidence="5" type="ordered locus">Bcell_4289</name>
</gene>
<dbReference type="InterPro" id="IPR000055">
    <property type="entry name" value="Restrct_endonuc_typeI_TRD"/>
</dbReference>
<dbReference type="Proteomes" id="UP000001401">
    <property type="component" value="Chromosome"/>
</dbReference>
<dbReference type="eggNOG" id="COG0732">
    <property type="taxonomic scope" value="Bacteria"/>
</dbReference>
<evidence type="ECO:0000256" key="2">
    <source>
        <dbReference type="ARBA" id="ARBA00022747"/>
    </source>
</evidence>
<dbReference type="GO" id="GO:0003677">
    <property type="term" value="F:DNA binding"/>
    <property type="evidence" value="ECO:0007669"/>
    <property type="project" value="UniProtKB-KW"/>
</dbReference>
<dbReference type="GO" id="GO:0009307">
    <property type="term" value="P:DNA restriction-modification system"/>
    <property type="evidence" value="ECO:0007669"/>
    <property type="project" value="UniProtKB-KW"/>
</dbReference>
<dbReference type="REBASE" id="30809">
    <property type="entry name" value="S.BceNI"/>
</dbReference>
<comment type="similarity">
    <text evidence="1">Belongs to the type-I restriction system S methylase family.</text>
</comment>
<evidence type="ECO:0000256" key="3">
    <source>
        <dbReference type="ARBA" id="ARBA00023125"/>
    </source>
</evidence>
<organism evidence="5 6">
    <name type="scientific">Evansella cellulosilytica (strain ATCC 21833 / DSM 2522 / FERM P-1141 / JCM 9156 / N-4)</name>
    <name type="common">Bacillus cellulosilyticus</name>
    <dbReference type="NCBI Taxonomy" id="649639"/>
    <lineage>
        <taxon>Bacteria</taxon>
        <taxon>Bacillati</taxon>
        <taxon>Bacillota</taxon>
        <taxon>Bacilli</taxon>
        <taxon>Bacillales</taxon>
        <taxon>Bacillaceae</taxon>
        <taxon>Evansella</taxon>
    </lineage>
</organism>
<dbReference type="PANTHER" id="PTHR30408:SF12">
    <property type="entry name" value="TYPE I RESTRICTION ENZYME MJAVIII SPECIFICITY SUBUNIT"/>
    <property type="match status" value="1"/>
</dbReference>
<evidence type="ECO:0000313" key="6">
    <source>
        <dbReference type="Proteomes" id="UP000001401"/>
    </source>
</evidence>
<dbReference type="AlphaFoldDB" id="E6TZV0"/>
<accession>E6TZV0</accession>
<dbReference type="KEGG" id="bco:Bcell_4289"/>
<evidence type="ECO:0000313" key="5">
    <source>
        <dbReference type="EMBL" id="ADU32516.1"/>
    </source>
</evidence>
<dbReference type="STRING" id="649639.Bcell_4289"/>
<keyword evidence="2" id="KW-0680">Restriction system</keyword>
<protein>
    <submittedName>
        <fullName evidence="5">Restriction modification system DNA specificity domain</fullName>
    </submittedName>
</protein>
<dbReference type="CDD" id="cd17260">
    <property type="entry name" value="RMtype1_S_EcoEI-TRD1-CR1_like"/>
    <property type="match status" value="1"/>
</dbReference>
<proteinExistence type="inferred from homology"/>
<dbReference type="OrthoDB" id="9811611at2"/>
<feature type="domain" description="Type I restriction modification DNA specificity" evidence="4">
    <location>
        <begin position="68"/>
        <end position="173"/>
    </location>
</feature>
<keyword evidence="6" id="KW-1185">Reference proteome</keyword>
<feature type="domain" description="Type I restriction modification DNA specificity" evidence="4">
    <location>
        <begin position="212"/>
        <end position="389"/>
    </location>
</feature>
<dbReference type="SUPFAM" id="SSF116734">
    <property type="entry name" value="DNA methylase specificity domain"/>
    <property type="match status" value="2"/>
</dbReference>
<keyword evidence="3" id="KW-0238">DNA-binding</keyword>
<dbReference type="Gene3D" id="3.90.220.20">
    <property type="entry name" value="DNA methylase specificity domains"/>
    <property type="match status" value="2"/>
</dbReference>
<evidence type="ECO:0000259" key="4">
    <source>
        <dbReference type="Pfam" id="PF01420"/>
    </source>
</evidence>
<dbReference type="EMBL" id="CP002394">
    <property type="protein sequence ID" value="ADU32516.1"/>
    <property type="molecule type" value="Genomic_DNA"/>
</dbReference>
<evidence type="ECO:0000256" key="1">
    <source>
        <dbReference type="ARBA" id="ARBA00010923"/>
    </source>
</evidence>
<sequence>MIKEKGDIIQLGDGWRLVPFKLMAEHISKRVEPKETKLKYYIGLEHLDSKTLKIKRHGTPEDVQGTKLVAKPGDIIFGKRRAYQGKVAICEWDAIVSAHSMVLRAQEEVIIKELLPFFMQSQEFYNRSLKISEGSLSPTIKWKVLAEEKFIIPPKNIQRDIIEKLNATEDNINCKEILLEKTLKYKEKLVNKLLTRGVNHSNYKPSSIGEIPKDWELKRIDDVCNINPQKEKIADTDTEISFLTMEDISNDAKIINLRERKYSEVSSGFTSFRENDVIVAKITPCFENGKGALAQNLKNSIGFGSTEFHILRAKDEVLPKYIYYHTTNKLFRTLGEWNMTGSAGQKRVPKEFLEGFKIGIPPLTEQRKIVEILDGLENVISNIESNIKNTKKVKEELLIFLFDPKFYQNNIAKV</sequence>
<name>E6TZV0_EVAC2</name>
<reference evidence="5 6" key="1">
    <citation type="submission" date="2010-12" db="EMBL/GenBank/DDBJ databases">
        <title>Complete sequence of Bacillus cellulosilyticus DSM 2522.</title>
        <authorList>
            <consortium name="US DOE Joint Genome Institute"/>
            <person name="Lucas S."/>
            <person name="Copeland A."/>
            <person name="Lapidus A."/>
            <person name="Cheng J.-F."/>
            <person name="Bruce D."/>
            <person name="Goodwin L."/>
            <person name="Pitluck S."/>
            <person name="Chertkov O."/>
            <person name="Detter J.C."/>
            <person name="Han C."/>
            <person name="Tapia R."/>
            <person name="Land M."/>
            <person name="Hauser L."/>
            <person name="Jeffries C."/>
            <person name="Kyrpides N."/>
            <person name="Ivanova N."/>
            <person name="Mikhailova N."/>
            <person name="Brumm P."/>
            <person name="Mead D."/>
            <person name="Woyke T."/>
        </authorList>
    </citation>
    <scope>NUCLEOTIDE SEQUENCE [LARGE SCALE GENOMIC DNA]</scope>
    <source>
        <strain evidence="6">ATCC 21833 / DSM 2522 / FERM P-1141 / JCM 9156 / N-4</strain>
    </source>
</reference>
<dbReference type="HOGENOM" id="CLU_021095_10_5_9"/>
<dbReference type="Pfam" id="PF01420">
    <property type="entry name" value="Methylase_S"/>
    <property type="match status" value="2"/>
</dbReference>
<dbReference type="InterPro" id="IPR044946">
    <property type="entry name" value="Restrct_endonuc_typeI_TRD_sf"/>
</dbReference>
<dbReference type="RefSeq" id="WP_013490842.1">
    <property type="nucleotide sequence ID" value="NC_014829.1"/>
</dbReference>
<dbReference type="InterPro" id="IPR052021">
    <property type="entry name" value="Type-I_RS_S_subunit"/>
</dbReference>
<dbReference type="PANTHER" id="PTHR30408">
    <property type="entry name" value="TYPE-1 RESTRICTION ENZYME ECOKI SPECIFICITY PROTEIN"/>
    <property type="match status" value="1"/>
</dbReference>